<sequence length="145" mass="17516">MDKLHAEMERTVSKTIDNKLVDYQISLSDNFYKKYLSYYNCPYTQAIVKSHRKFFQDLSYYAIYQKLGDITKISIQNRLSELDTLVDISDNKEEFDTFFYKKFQFELPDIPFEEEKLELSDFDLKLQQALNYNPKEDKQLRKRKS</sequence>
<dbReference type="AlphaFoldDB" id="A0A0A0DFI9"/>
<evidence type="ECO:0000313" key="2">
    <source>
        <dbReference type="Proteomes" id="UP000030019"/>
    </source>
</evidence>
<accession>A0A0A0DFI9</accession>
<reference evidence="1 2" key="1">
    <citation type="submission" date="2014-06" db="EMBL/GenBank/DDBJ databases">
        <authorList>
            <person name="Teng J.L."/>
            <person name="Huang Y."/>
            <person name="Tse H."/>
            <person name="Lau S.K."/>
            <person name="Woo P.C."/>
        </authorList>
    </citation>
    <scope>NUCLEOTIDE SEQUENCE [LARGE SCALE GENOMIC DNA]</scope>
    <source>
        <strain evidence="1 2">HKU4</strain>
    </source>
</reference>
<dbReference type="RefSeq" id="WP_002927809.1">
    <property type="nucleotide sequence ID" value="NZ_JPEN01000051.1"/>
</dbReference>
<keyword evidence="2" id="KW-1185">Reference proteome</keyword>
<gene>
    <name evidence="1" type="ORF">SSIN_0692</name>
</gene>
<evidence type="ECO:0000313" key="1">
    <source>
        <dbReference type="EMBL" id="KGM37486.1"/>
    </source>
</evidence>
<organism evidence="1 2">
    <name type="scientific">Streptococcus sinensis</name>
    <dbReference type="NCBI Taxonomy" id="176090"/>
    <lineage>
        <taxon>Bacteria</taxon>
        <taxon>Bacillati</taxon>
        <taxon>Bacillota</taxon>
        <taxon>Bacilli</taxon>
        <taxon>Lactobacillales</taxon>
        <taxon>Streptococcaceae</taxon>
        <taxon>Streptococcus</taxon>
    </lineage>
</organism>
<dbReference type="EMBL" id="JPEN01000051">
    <property type="protein sequence ID" value="KGM37486.1"/>
    <property type="molecule type" value="Genomic_DNA"/>
</dbReference>
<dbReference type="PATRIC" id="fig|176090.4.peg.686"/>
<name>A0A0A0DFI9_9STRE</name>
<dbReference type="STRING" id="176090.SSIN_0692"/>
<comment type="caution">
    <text evidence="1">The sequence shown here is derived from an EMBL/GenBank/DDBJ whole genome shotgun (WGS) entry which is preliminary data.</text>
</comment>
<proteinExistence type="predicted"/>
<protein>
    <submittedName>
        <fullName evidence="1">Uncharacterized protein</fullName>
    </submittedName>
</protein>
<dbReference type="Proteomes" id="UP000030019">
    <property type="component" value="Unassembled WGS sequence"/>
</dbReference>